<comment type="caution">
    <text evidence="1">The sequence shown here is derived from an EMBL/GenBank/DDBJ whole genome shotgun (WGS) entry which is preliminary data.</text>
</comment>
<reference evidence="1 2" key="1">
    <citation type="journal article" date="2017" name="Mol. Ecol.">
        <title>Comparative and population genomic landscape of Phellinus noxius: A hypervariable fungus causing root rot in trees.</title>
        <authorList>
            <person name="Chung C.L."/>
            <person name="Lee T.J."/>
            <person name="Akiba M."/>
            <person name="Lee H.H."/>
            <person name="Kuo T.H."/>
            <person name="Liu D."/>
            <person name="Ke H.M."/>
            <person name="Yokoi T."/>
            <person name="Roa M.B."/>
            <person name="Lu M.J."/>
            <person name="Chang Y.Y."/>
            <person name="Ann P.J."/>
            <person name="Tsai J.N."/>
            <person name="Chen C.Y."/>
            <person name="Tzean S.S."/>
            <person name="Ota Y."/>
            <person name="Hattori T."/>
            <person name="Sahashi N."/>
            <person name="Liou R.F."/>
            <person name="Kikuchi T."/>
            <person name="Tsai I.J."/>
        </authorList>
    </citation>
    <scope>NUCLEOTIDE SEQUENCE [LARGE SCALE GENOMIC DNA]</scope>
    <source>
        <strain evidence="1 2">FFPRI411160</strain>
    </source>
</reference>
<protein>
    <submittedName>
        <fullName evidence="1">Uncharacterized protein</fullName>
    </submittedName>
</protein>
<proteinExistence type="predicted"/>
<evidence type="ECO:0000313" key="1">
    <source>
        <dbReference type="EMBL" id="PAV22860.1"/>
    </source>
</evidence>
<dbReference type="Proteomes" id="UP000217199">
    <property type="component" value="Unassembled WGS sequence"/>
</dbReference>
<gene>
    <name evidence="1" type="ORF">PNOK_0281700</name>
</gene>
<name>A0A286UTD4_9AGAM</name>
<sequence>MTCFFVTVFASLYFWRLPGLNRRGNLLHNLLTKRGYSRDQETYKKAGFKPDTFKAMLRRPREILSVLIWNGDILWAAKEVQIHKFFFKIVLPYHF</sequence>
<keyword evidence="2" id="KW-1185">Reference proteome</keyword>
<dbReference type="AlphaFoldDB" id="A0A286UTD4"/>
<evidence type="ECO:0000313" key="2">
    <source>
        <dbReference type="Proteomes" id="UP000217199"/>
    </source>
</evidence>
<dbReference type="InParanoid" id="A0A286UTD4"/>
<dbReference type="EMBL" id="NBII01000002">
    <property type="protein sequence ID" value="PAV22860.1"/>
    <property type="molecule type" value="Genomic_DNA"/>
</dbReference>
<accession>A0A286UTD4</accession>
<organism evidence="1 2">
    <name type="scientific">Pyrrhoderma noxium</name>
    <dbReference type="NCBI Taxonomy" id="2282107"/>
    <lineage>
        <taxon>Eukaryota</taxon>
        <taxon>Fungi</taxon>
        <taxon>Dikarya</taxon>
        <taxon>Basidiomycota</taxon>
        <taxon>Agaricomycotina</taxon>
        <taxon>Agaricomycetes</taxon>
        <taxon>Hymenochaetales</taxon>
        <taxon>Hymenochaetaceae</taxon>
        <taxon>Pyrrhoderma</taxon>
    </lineage>
</organism>